<dbReference type="PANTHER" id="PTHR17920">
    <property type="entry name" value="TRANSMEMBRANE AND COILED-COIL DOMAIN-CONTAINING PROTEIN 4 TMCO4"/>
    <property type="match status" value="1"/>
</dbReference>
<keyword evidence="2" id="KW-0812">Transmembrane</keyword>
<gene>
    <name evidence="5" type="ORF">BSTOLATCC_MIC62578</name>
</gene>
<dbReference type="Pfam" id="PF05277">
    <property type="entry name" value="DUF726"/>
    <property type="match status" value="1"/>
</dbReference>
<comment type="subcellular location">
    <subcellularLocation>
        <location evidence="1">Membrane</location>
        <topology evidence="1">Multi-pass membrane protein</topology>
    </subcellularLocation>
</comment>
<dbReference type="AlphaFoldDB" id="A0AAU9KBB5"/>
<evidence type="ECO:0000256" key="1">
    <source>
        <dbReference type="ARBA" id="ARBA00004141"/>
    </source>
</evidence>
<protein>
    <submittedName>
        <fullName evidence="5">Uncharacterized protein</fullName>
    </submittedName>
</protein>
<organism evidence="5 6">
    <name type="scientific">Blepharisma stoltei</name>
    <dbReference type="NCBI Taxonomy" id="1481888"/>
    <lineage>
        <taxon>Eukaryota</taxon>
        <taxon>Sar</taxon>
        <taxon>Alveolata</taxon>
        <taxon>Ciliophora</taxon>
        <taxon>Postciliodesmatophora</taxon>
        <taxon>Heterotrichea</taxon>
        <taxon>Heterotrichida</taxon>
        <taxon>Blepharismidae</taxon>
        <taxon>Blepharisma</taxon>
    </lineage>
</organism>
<evidence type="ECO:0000256" key="2">
    <source>
        <dbReference type="ARBA" id="ARBA00022692"/>
    </source>
</evidence>
<comment type="caution">
    <text evidence="5">The sequence shown here is derived from an EMBL/GenBank/DDBJ whole genome shotgun (WGS) entry which is preliminary data.</text>
</comment>
<evidence type="ECO:0000256" key="3">
    <source>
        <dbReference type="ARBA" id="ARBA00022989"/>
    </source>
</evidence>
<accession>A0AAU9KBB5</accession>
<evidence type="ECO:0000256" key="4">
    <source>
        <dbReference type="ARBA" id="ARBA00023136"/>
    </source>
</evidence>
<evidence type="ECO:0000313" key="5">
    <source>
        <dbReference type="EMBL" id="CAG9334997.1"/>
    </source>
</evidence>
<proteinExistence type="predicted"/>
<sequence>MDETSIEVIMGWIKEIEPSLPRPTEEINWIITNKASEESVSDEVLQFFAENLKVLNILVFSKREEEKIERSLTEIKGIINEKSSNDVGSLLQVVNEMKIELFREIELEIIAFTRDENYTDPGYQDVDNQVSKFEREIFNYLKSTPNKSLRAYMNSISQEYSVIFKTYFEDIRLMNEEERQILDFDFECINRFKIEIENKYYFTPSFLSEIFIENLIEFLHAQLLEVLYKEDIKFFLSGYKFQVSKIWYFMNSEAKLHKENSLTIFIEVIRKKYGWIPHEVERKIILKLKKETNKIWLENGFSNSEHIKEVGLFTKRQVDRILNGNLKLFQNDQQNSQEFKMAASKILWEAASKNSDSDICKWKINEISEFLDFSFYSLPHSQSPSIFTQSKENMLFFLFHTTLLTSNLHIATCPELNHYEKRESQVEDFEWLRIMVGTSFKFNPNHPTYFTRQDNPIIICGKMLEVIIDSLYKAGKLNSKTEIHQIFSESFKGYMHLIEFINAPKKESKAIKKNFTKIKEGNSAVITICISGWLSEKDNKHKDWFHVGELPNQGLTYDFKWNSGHWIDTSLKIGFNVLTWLPLPLGFRWYKLFGQGAMKPLVIGSGITSIIKRPIWTRFKDFVYLSRQDPLIPISSAVDYLVGCPFEGKAKEAANAGKLLAEIINSGEFGNSKINLICFSLAAEVVHNCLLNISAEKANTINHVILMGGASSKAGEWAKCKQNVNGRMICVYCKTDNILKYLYRASQLTEPIGLVGIDVEGVEQFDLTGTVSGHLDYREKMDEIFHAINYFGS</sequence>
<keyword evidence="6" id="KW-1185">Reference proteome</keyword>
<keyword evidence="3" id="KW-1133">Transmembrane helix</keyword>
<dbReference type="Proteomes" id="UP001162131">
    <property type="component" value="Unassembled WGS sequence"/>
</dbReference>
<evidence type="ECO:0000313" key="6">
    <source>
        <dbReference type="Proteomes" id="UP001162131"/>
    </source>
</evidence>
<dbReference type="InterPro" id="IPR007941">
    <property type="entry name" value="DUF726"/>
</dbReference>
<keyword evidence="4" id="KW-0472">Membrane</keyword>
<dbReference type="GO" id="GO:0016020">
    <property type="term" value="C:membrane"/>
    <property type="evidence" value="ECO:0007669"/>
    <property type="project" value="UniProtKB-SubCell"/>
</dbReference>
<name>A0AAU9KBB5_9CILI</name>
<dbReference type="PANTHER" id="PTHR17920:SF3">
    <property type="entry name" value="TRANSMEMBRANE AND COILED-COIL DOMAIN-CONTAINING PROTEIN 4"/>
    <property type="match status" value="1"/>
</dbReference>
<reference evidence="5" key="1">
    <citation type="submission" date="2021-09" db="EMBL/GenBank/DDBJ databases">
        <authorList>
            <consortium name="AG Swart"/>
            <person name="Singh M."/>
            <person name="Singh A."/>
            <person name="Seah K."/>
            <person name="Emmerich C."/>
        </authorList>
    </citation>
    <scope>NUCLEOTIDE SEQUENCE</scope>
    <source>
        <strain evidence="5">ATCC30299</strain>
    </source>
</reference>
<dbReference type="EMBL" id="CAJZBQ010000060">
    <property type="protein sequence ID" value="CAG9334997.1"/>
    <property type="molecule type" value="Genomic_DNA"/>
</dbReference>